<evidence type="ECO:0000313" key="7">
    <source>
        <dbReference type="EMBL" id="MTH67104.1"/>
    </source>
</evidence>
<dbReference type="InterPro" id="IPR001647">
    <property type="entry name" value="HTH_TetR"/>
</dbReference>
<evidence type="ECO:0000259" key="6">
    <source>
        <dbReference type="PROSITE" id="PS50977"/>
    </source>
</evidence>
<name>A0A6I3M157_9MICO</name>
<evidence type="ECO:0000256" key="4">
    <source>
        <dbReference type="PROSITE-ProRule" id="PRU00335"/>
    </source>
</evidence>
<accession>A0A6I3M157</accession>
<evidence type="ECO:0000256" key="3">
    <source>
        <dbReference type="ARBA" id="ARBA00023163"/>
    </source>
</evidence>
<organism evidence="7 8">
    <name type="scientific">Agromyces bracchium</name>
    <dbReference type="NCBI Taxonomy" id="88376"/>
    <lineage>
        <taxon>Bacteria</taxon>
        <taxon>Bacillati</taxon>
        <taxon>Actinomycetota</taxon>
        <taxon>Actinomycetes</taxon>
        <taxon>Micrococcales</taxon>
        <taxon>Microbacteriaceae</taxon>
        <taxon>Agromyces</taxon>
    </lineage>
</organism>
<dbReference type="OrthoDB" id="3869819at2"/>
<dbReference type="AlphaFoldDB" id="A0A6I3M157"/>
<evidence type="ECO:0000313" key="8">
    <source>
        <dbReference type="Proteomes" id="UP000433071"/>
    </source>
</evidence>
<keyword evidence="8" id="KW-1185">Reference proteome</keyword>
<evidence type="ECO:0000256" key="1">
    <source>
        <dbReference type="ARBA" id="ARBA00023015"/>
    </source>
</evidence>
<dbReference type="SUPFAM" id="SSF46689">
    <property type="entry name" value="Homeodomain-like"/>
    <property type="match status" value="1"/>
</dbReference>
<dbReference type="GO" id="GO:0000976">
    <property type="term" value="F:transcription cis-regulatory region binding"/>
    <property type="evidence" value="ECO:0007669"/>
    <property type="project" value="TreeGrafter"/>
</dbReference>
<proteinExistence type="predicted"/>
<feature type="DNA-binding region" description="H-T-H motif" evidence="4">
    <location>
        <begin position="46"/>
        <end position="65"/>
    </location>
</feature>
<evidence type="ECO:0000256" key="5">
    <source>
        <dbReference type="SAM" id="MobiDB-lite"/>
    </source>
</evidence>
<sequence>MSELVGSRSDMANAQRERAVRSDATRNRDAILQAAATCLTDDPNASLADIAQAAGVARITLYGHFSSRNELMTELVHTSMARVEAELASVDLSGDAWHALESLVDVSWQLVNSLGVLRGVAEQALPAEVMHGSHADPRARVEHLLARGRADGSFRDDMSIAWQTACYFSLLHGAAAEVRAGRVGEAEVRDALFPTLRALLQASPER</sequence>
<dbReference type="PROSITE" id="PS50977">
    <property type="entry name" value="HTH_TETR_2"/>
    <property type="match status" value="1"/>
</dbReference>
<gene>
    <name evidence="7" type="ORF">GJ743_01795</name>
</gene>
<reference evidence="7 8" key="1">
    <citation type="submission" date="2019-11" db="EMBL/GenBank/DDBJ databases">
        <title>Agromyces kandeliae sp. nov., isolated from mangrove soil.</title>
        <authorList>
            <person name="Wang R."/>
        </authorList>
    </citation>
    <scope>NUCLEOTIDE SEQUENCE [LARGE SCALE GENOMIC DNA]</scope>
    <source>
        <strain evidence="7 8">JCM 11433</strain>
    </source>
</reference>
<dbReference type="PANTHER" id="PTHR30055:SF234">
    <property type="entry name" value="HTH-TYPE TRANSCRIPTIONAL REGULATOR BETI"/>
    <property type="match status" value="1"/>
</dbReference>
<feature type="domain" description="HTH tetR-type" evidence="6">
    <location>
        <begin position="25"/>
        <end position="83"/>
    </location>
</feature>
<dbReference type="SUPFAM" id="SSF48498">
    <property type="entry name" value="Tetracyclin repressor-like, C-terminal domain"/>
    <property type="match status" value="1"/>
</dbReference>
<protein>
    <submittedName>
        <fullName evidence="7">TetR family transcriptional regulator</fullName>
    </submittedName>
</protein>
<dbReference type="EMBL" id="WMLB01000006">
    <property type="protein sequence ID" value="MTH67104.1"/>
    <property type="molecule type" value="Genomic_DNA"/>
</dbReference>
<feature type="region of interest" description="Disordered" evidence="5">
    <location>
        <begin position="1"/>
        <end position="23"/>
    </location>
</feature>
<dbReference type="GO" id="GO:0003700">
    <property type="term" value="F:DNA-binding transcription factor activity"/>
    <property type="evidence" value="ECO:0007669"/>
    <property type="project" value="TreeGrafter"/>
</dbReference>
<dbReference type="Gene3D" id="1.10.357.10">
    <property type="entry name" value="Tetracycline Repressor, domain 2"/>
    <property type="match status" value="1"/>
</dbReference>
<dbReference type="Pfam" id="PF00440">
    <property type="entry name" value="TetR_N"/>
    <property type="match status" value="1"/>
</dbReference>
<keyword evidence="2 4" id="KW-0238">DNA-binding</keyword>
<dbReference type="InterPro" id="IPR009057">
    <property type="entry name" value="Homeodomain-like_sf"/>
</dbReference>
<dbReference type="PANTHER" id="PTHR30055">
    <property type="entry name" value="HTH-TYPE TRANSCRIPTIONAL REGULATOR RUTR"/>
    <property type="match status" value="1"/>
</dbReference>
<comment type="caution">
    <text evidence="7">The sequence shown here is derived from an EMBL/GenBank/DDBJ whole genome shotgun (WGS) entry which is preliminary data.</text>
</comment>
<keyword evidence="3" id="KW-0804">Transcription</keyword>
<evidence type="ECO:0000256" key="2">
    <source>
        <dbReference type="ARBA" id="ARBA00023125"/>
    </source>
</evidence>
<dbReference type="InterPro" id="IPR036271">
    <property type="entry name" value="Tet_transcr_reg_TetR-rel_C_sf"/>
</dbReference>
<dbReference type="Proteomes" id="UP000433071">
    <property type="component" value="Unassembled WGS sequence"/>
</dbReference>
<keyword evidence="1" id="KW-0805">Transcription regulation</keyword>
<dbReference type="InterPro" id="IPR050109">
    <property type="entry name" value="HTH-type_TetR-like_transc_reg"/>
</dbReference>